<sequence>MSKYFKIGDDIDDVRYGFGAGQRLKSGLKVFGKSVANVGVFAVTEVLPAMTNKVNKMAEDTLKDPNAKDELKVKAEEYLSKRK</sequence>
<dbReference type="RefSeq" id="WP_167680199.1">
    <property type="nucleotide sequence ID" value="NZ_CP050314.1"/>
</dbReference>
<geneLocation type="plasmid" evidence="1 2">
    <name>pPN3F2_1</name>
</geneLocation>
<keyword evidence="2" id="KW-1185">Reference proteome</keyword>
<proteinExistence type="predicted"/>
<dbReference type="Proteomes" id="UP000502608">
    <property type="component" value="Plasmid pPN3F2_1"/>
</dbReference>
<evidence type="ECO:0000313" key="1">
    <source>
        <dbReference type="EMBL" id="QIR16350.1"/>
    </source>
</evidence>
<accession>A0A6G9QP26</accession>
<keyword evidence="1" id="KW-0614">Plasmid</keyword>
<evidence type="ECO:0000313" key="2">
    <source>
        <dbReference type="Proteomes" id="UP000502608"/>
    </source>
</evidence>
<gene>
    <name evidence="1" type="ORF">HBH39_17850</name>
</gene>
<dbReference type="EMBL" id="CP050314">
    <property type="protein sequence ID" value="QIR16350.1"/>
    <property type="molecule type" value="Genomic_DNA"/>
</dbReference>
<name>A0A6G9QP26_9GAMM</name>
<reference evidence="1 2" key="1">
    <citation type="submission" date="2020-03" db="EMBL/GenBank/DDBJ databases">
        <title>Complete genome sequence of Shewanella sp.</title>
        <authorList>
            <person name="Kim Y.-S."/>
            <person name="Kim S.-J."/>
            <person name="Jung H.-K."/>
            <person name="Kim K.-H."/>
        </authorList>
    </citation>
    <scope>NUCLEOTIDE SEQUENCE [LARGE SCALE GENOMIC DNA]</scope>
    <source>
        <strain evidence="1 2">PN3F2</strain>
        <plasmid evidence="1 2">pPN3F2_1</plasmid>
    </source>
</reference>
<dbReference type="AlphaFoldDB" id="A0A6G9QP26"/>
<organism evidence="1 2">
    <name type="scientific">Shewanella aestuarii</name>
    <dbReference type="NCBI Taxonomy" id="1028752"/>
    <lineage>
        <taxon>Bacteria</taxon>
        <taxon>Pseudomonadati</taxon>
        <taxon>Pseudomonadota</taxon>
        <taxon>Gammaproteobacteria</taxon>
        <taxon>Alteromonadales</taxon>
        <taxon>Shewanellaceae</taxon>
        <taxon>Shewanella</taxon>
    </lineage>
</organism>
<protein>
    <submittedName>
        <fullName evidence="1">Uncharacterized protein</fullName>
    </submittedName>
</protein>
<dbReference type="KEGG" id="saes:HBH39_17850"/>